<dbReference type="RefSeq" id="XP_017884674.1">
    <property type="nucleotide sequence ID" value="XM_018029185.2"/>
</dbReference>
<keyword evidence="3" id="KW-0677">Repeat</keyword>
<dbReference type="GeneID" id="108627751"/>
<dbReference type="GO" id="GO:0005737">
    <property type="term" value="C:cytoplasm"/>
    <property type="evidence" value="ECO:0007669"/>
    <property type="project" value="TreeGrafter"/>
</dbReference>
<keyword evidence="10" id="KW-1185">Reference proteome</keyword>
<dbReference type="PROSITE" id="PS50082">
    <property type="entry name" value="WD_REPEATS_2"/>
    <property type="match status" value="1"/>
</dbReference>
<feature type="compositionally biased region" description="Polar residues" evidence="9">
    <location>
        <begin position="26"/>
        <end position="39"/>
    </location>
</feature>
<organism evidence="10 12">
    <name type="scientific">Ceratina calcarata</name>
    <dbReference type="NCBI Taxonomy" id="156304"/>
    <lineage>
        <taxon>Eukaryota</taxon>
        <taxon>Metazoa</taxon>
        <taxon>Ecdysozoa</taxon>
        <taxon>Arthropoda</taxon>
        <taxon>Hexapoda</taxon>
        <taxon>Insecta</taxon>
        <taxon>Pterygota</taxon>
        <taxon>Neoptera</taxon>
        <taxon>Endopterygota</taxon>
        <taxon>Hymenoptera</taxon>
        <taxon>Apocrita</taxon>
        <taxon>Aculeata</taxon>
        <taxon>Apoidea</taxon>
        <taxon>Anthophila</taxon>
        <taxon>Apidae</taxon>
        <taxon>Ceratina</taxon>
        <taxon>Zadontomerus</taxon>
    </lineage>
</organism>
<evidence type="ECO:0000256" key="1">
    <source>
        <dbReference type="ARBA" id="ARBA00005156"/>
    </source>
</evidence>
<dbReference type="PANTHER" id="PTHR46042">
    <property type="entry name" value="DIPHTHINE METHYLTRANSFERASE"/>
    <property type="match status" value="1"/>
</dbReference>
<dbReference type="PANTHER" id="PTHR46042:SF1">
    <property type="entry name" value="DIPHTHINE METHYLTRANSFERASE"/>
    <property type="match status" value="1"/>
</dbReference>
<keyword evidence="11 12" id="KW-0808">Transferase</keyword>
<evidence type="ECO:0000256" key="7">
    <source>
        <dbReference type="ARBA" id="ARBA00047551"/>
    </source>
</evidence>
<dbReference type="InterPro" id="IPR001680">
    <property type="entry name" value="WD40_rpt"/>
</dbReference>
<evidence type="ECO:0000256" key="6">
    <source>
        <dbReference type="ARBA" id="ARBA00039131"/>
    </source>
</evidence>
<dbReference type="GO" id="GO:0008168">
    <property type="term" value="F:methyltransferase activity"/>
    <property type="evidence" value="ECO:0007669"/>
    <property type="project" value="UniProtKB-KW"/>
</dbReference>
<dbReference type="AlphaFoldDB" id="A0AAJ7J4S4"/>
<name>A0AAJ7J4S4_9HYME</name>
<evidence type="ECO:0000256" key="4">
    <source>
        <dbReference type="ARBA" id="ARBA00022801"/>
    </source>
</evidence>
<evidence type="ECO:0000256" key="2">
    <source>
        <dbReference type="ARBA" id="ARBA00022574"/>
    </source>
</evidence>
<keyword evidence="2 8" id="KW-0853">WD repeat</keyword>
<dbReference type="GO" id="GO:0032259">
    <property type="term" value="P:methylation"/>
    <property type="evidence" value="ECO:0007669"/>
    <property type="project" value="UniProtKB-KW"/>
</dbReference>
<dbReference type="RefSeq" id="XP_017884675.1">
    <property type="nucleotide sequence ID" value="XM_018029186.2"/>
</dbReference>
<evidence type="ECO:0000256" key="8">
    <source>
        <dbReference type="PROSITE-ProRule" id="PRU00221"/>
    </source>
</evidence>
<gene>
    <name evidence="11 12" type="primary">LOC108627751</name>
</gene>
<sequence>MEEERGNVDVSTKTMEPLLNVPNPRALQQTVPSVPGQSKSRNRPSMFRTLDTFDTEFSADSVEWCPIDSFKDVFVCGTYELSKTEDELTSKRLGRIYLFRASKNGRITLLQKLDVPAVLDMKWARVTCRNQILLGVANCSGCLQIYRLENDGDEEEEEEEGKKKKLAFLTEKRIVNTDETLALSLDWSHSGSSTSTNDEPNPRIVVSDSKGVVSLFEMNGDGLDPVCSWTAHEFEAWIATFDYWDANVIYSGSGDDCKFQRFDARIGTRRATASNQIHRAGVTSIHSNATREFLLSSGSYDEILRLWDTRNFERPVSQTNLRGGIWRLKWDPFARRYLLAACMYGGFQVIDCENSETPCIIGKYDEHESIAYGCDWSFLNCEQTAREIIETSEAQNLLLVATCSFYDHALKLASLRLDTMVNDESCEENTYA</sequence>
<dbReference type="GO" id="GO:0061685">
    <property type="term" value="F:diphthine methylesterase activity"/>
    <property type="evidence" value="ECO:0007669"/>
    <property type="project" value="UniProtKB-EC"/>
</dbReference>
<dbReference type="EC" id="3.1.1.97" evidence="6"/>
<reference evidence="11 12" key="1">
    <citation type="submission" date="2025-04" db="UniProtKB">
        <authorList>
            <consortium name="RefSeq"/>
        </authorList>
    </citation>
    <scope>IDENTIFICATION</scope>
    <source>
        <tissue evidence="11 12">Whole body</tissue>
    </source>
</reference>
<protein>
    <recommendedName>
        <fullName evidence="6">methylated diphthine methylhydrolase</fullName>
        <ecNumber evidence="6">3.1.1.97</ecNumber>
    </recommendedName>
</protein>
<accession>A0AAJ7J4S4</accession>
<dbReference type="InterPro" id="IPR019775">
    <property type="entry name" value="WD40_repeat_CS"/>
</dbReference>
<keyword evidence="11 12" id="KW-0489">Methyltransferase</keyword>
<dbReference type="InterPro" id="IPR052415">
    <property type="entry name" value="Diphthine_MTase"/>
</dbReference>
<proteinExistence type="inferred from homology"/>
<dbReference type="GO" id="GO:0017183">
    <property type="term" value="P:protein histidyl modification to diphthamide"/>
    <property type="evidence" value="ECO:0007669"/>
    <property type="project" value="TreeGrafter"/>
</dbReference>
<dbReference type="Proteomes" id="UP000694925">
    <property type="component" value="Unplaced"/>
</dbReference>
<comment type="pathway">
    <text evidence="1">Protein modification; peptidyl-diphthamide biosynthesis.</text>
</comment>
<evidence type="ECO:0000313" key="10">
    <source>
        <dbReference type="Proteomes" id="UP000694925"/>
    </source>
</evidence>
<comment type="catalytic activity">
    <reaction evidence="7">
        <text>diphthine methyl ester-[translation elongation factor 2] + H2O = diphthine-[translation elongation factor 2] + methanol + H(+)</text>
        <dbReference type="Rhea" id="RHEA:42656"/>
        <dbReference type="Rhea" id="RHEA-COMP:10172"/>
        <dbReference type="Rhea" id="RHEA-COMP:10173"/>
        <dbReference type="ChEBI" id="CHEBI:15377"/>
        <dbReference type="ChEBI" id="CHEBI:15378"/>
        <dbReference type="ChEBI" id="CHEBI:17790"/>
        <dbReference type="ChEBI" id="CHEBI:79005"/>
        <dbReference type="ChEBI" id="CHEBI:82696"/>
        <dbReference type="EC" id="3.1.1.97"/>
    </reaction>
</comment>
<dbReference type="KEGG" id="ccal:108627751"/>
<evidence type="ECO:0000256" key="3">
    <source>
        <dbReference type="ARBA" id="ARBA00022737"/>
    </source>
</evidence>
<evidence type="ECO:0000313" key="11">
    <source>
        <dbReference type="RefSeq" id="XP_017884674.1"/>
    </source>
</evidence>
<evidence type="ECO:0000256" key="9">
    <source>
        <dbReference type="SAM" id="MobiDB-lite"/>
    </source>
</evidence>
<dbReference type="PROSITE" id="PS00678">
    <property type="entry name" value="WD_REPEATS_1"/>
    <property type="match status" value="1"/>
</dbReference>
<feature type="repeat" description="WD" evidence="8">
    <location>
        <begin position="275"/>
        <end position="317"/>
    </location>
</feature>
<dbReference type="SUPFAM" id="SSF50978">
    <property type="entry name" value="WD40 repeat-like"/>
    <property type="match status" value="1"/>
</dbReference>
<evidence type="ECO:0000256" key="5">
    <source>
        <dbReference type="ARBA" id="ARBA00038092"/>
    </source>
</evidence>
<dbReference type="InterPro" id="IPR036322">
    <property type="entry name" value="WD40_repeat_dom_sf"/>
</dbReference>
<feature type="region of interest" description="Disordered" evidence="9">
    <location>
        <begin position="1"/>
        <end position="43"/>
    </location>
</feature>
<dbReference type="InterPro" id="IPR015943">
    <property type="entry name" value="WD40/YVTN_repeat-like_dom_sf"/>
</dbReference>
<dbReference type="Gene3D" id="2.130.10.10">
    <property type="entry name" value="YVTN repeat-like/Quinoprotein amine dehydrogenase"/>
    <property type="match status" value="1"/>
</dbReference>
<evidence type="ECO:0000313" key="12">
    <source>
        <dbReference type="RefSeq" id="XP_017884675.1"/>
    </source>
</evidence>
<keyword evidence="4" id="KW-0378">Hydrolase</keyword>
<comment type="similarity">
    <text evidence="5">Belongs to the DPH7 family.</text>
</comment>